<dbReference type="eggNOG" id="COG4679">
    <property type="taxonomic scope" value="Bacteria"/>
</dbReference>
<protein>
    <submittedName>
        <fullName evidence="1">Transposase</fullName>
    </submittedName>
</protein>
<dbReference type="KEGG" id="oni:Osc7112_6181"/>
<dbReference type="Pfam" id="PF05973">
    <property type="entry name" value="Gp49"/>
    <property type="match status" value="1"/>
</dbReference>
<dbReference type="OrthoDB" id="9797093at2"/>
<sequence>MVDSESKPLVWLSGEVKTPPFSTDARIQAGFLLRKLQDGESLSMPFSRPMPSIGAHCHEIRLADSQASKDWRIIYRIDVDAIIIVDVFNKTTNKTPDSIIEKCKKRLKQYDEI</sequence>
<accession>K9VQJ7</accession>
<gene>
    <name evidence="1" type="ORF">Osc7112_6181</name>
</gene>
<name>K9VQJ7_9CYAN</name>
<evidence type="ECO:0000313" key="1">
    <source>
        <dbReference type="EMBL" id="AFZ10363.1"/>
    </source>
</evidence>
<reference evidence="1 2" key="1">
    <citation type="submission" date="2012-05" db="EMBL/GenBank/DDBJ databases">
        <title>Finished chromosome of genome of Oscillatoria sp. PCC 7112.</title>
        <authorList>
            <consortium name="US DOE Joint Genome Institute"/>
            <person name="Gugger M."/>
            <person name="Coursin T."/>
            <person name="Rippka R."/>
            <person name="Tandeau De Marsac N."/>
            <person name="Huntemann M."/>
            <person name="Wei C.-L."/>
            <person name="Han J."/>
            <person name="Detter J.C."/>
            <person name="Han C."/>
            <person name="Tapia R."/>
            <person name="Davenport K."/>
            <person name="Daligault H."/>
            <person name="Erkkila T."/>
            <person name="Gu W."/>
            <person name="Munk A.C.C."/>
            <person name="Teshima H."/>
            <person name="Xu Y."/>
            <person name="Chain P."/>
            <person name="Chen A."/>
            <person name="Krypides N."/>
            <person name="Mavromatis K."/>
            <person name="Markowitz V."/>
            <person name="Szeto E."/>
            <person name="Ivanova N."/>
            <person name="Mikhailova N."/>
            <person name="Ovchinnikova G."/>
            <person name="Pagani I."/>
            <person name="Pati A."/>
            <person name="Goodwin L."/>
            <person name="Peters L."/>
            <person name="Pitluck S."/>
            <person name="Woyke T."/>
            <person name="Kerfeld C."/>
        </authorList>
    </citation>
    <scope>NUCLEOTIDE SEQUENCE [LARGE SCALE GENOMIC DNA]</scope>
    <source>
        <strain evidence="1 2">PCC 7112</strain>
    </source>
</reference>
<organism evidence="1 2">
    <name type="scientific">Phormidium nigroviride PCC 7112</name>
    <dbReference type="NCBI Taxonomy" id="179408"/>
    <lineage>
        <taxon>Bacteria</taxon>
        <taxon>Bacillati</taxon>
        <taxon>Cyanobacteriota</taxon>
        <taxon>Cyanophyceae</taxon>
        <taxon>Oscillatoriophycideae</taxon>
        <taxon>Oscillatoriales</taxon>
        <taxon>Oscillatoriaceae</taxon>
        <taxon>Phormidium</taxon>
    </lineage>
</organism>
<dbReference type="HOGENOM" id="CLU_2166405_0_0_3"/>
<proteinExistence type="predicted"/>
<evidence type="ECO:0000313" key="2">
    <source>
        <dbReference type="Proteomes" id="UP000010478"/>
    </source>
</evidence>
<dbReference type="AlphaFoldDB" id="K9VQJ7"/>
<dbReference type="RefSeq" id="WP_015179559.1">
    <property type="nucleotide sequence ID" value="NC_019729.1"/>
</dbReference>
<dbReference type="InterPro" id="IPR009241">
    <property type="entry name" value="HigB-like"/>
</dbReference>
<dbReference type="Proteomes" id="UP000010478">
    <property type="component" value="Chromosome"/>
</dbReference>
<dbReference type="EMBL" id="CP003614">
    <property type="protein sequence ID" value="AFZ10363.1"/>
    <property type="molecule type" value="Genomic_DNA"/>
</dbReference>
<keyword evidence="2" id="KW-1185">Reference proteome</keyword>